<dbReference type="InterPro" id="IPR038766">
    <property type="entry name" value="Membrane_comp_ABC_pdt"/>
</dbReference>
<keyword evidence="2" id="KW-1003">Cell membrane</keyword>
<dbReference type="KEGG" id="xak:KIMC2_04950"/>
<feature type="transmembrane region" description="Helical" evidence="6">
    <location>
        <begin position="427"/>
        <end position="446"/>
    </location>
</feature>
<evidence type="ECO:0000256" key="5">
    <source>
        <dbReference type="ARBA" id="ARBA00023136"/>
    </source>
</evidence>
<dbReference type="GO" id="GO:0005886">
    <property type="term" value="C:plasma membrane"/>
    <property type="evidence" value="ECO:0007669"/>
    <property type="project" value="UniProtKB-SubCell"/>
</dbReference>
<name>A0AAU9CXB3_9LACO</name>
<dbReference type="PANTHER" id="PTHR30287">
    <property type="entry name" value="MEMBRANE COMPONENT OF PREDICTED ABC SUPERFAMILY METABOLITE UPTAKE TRANSPORTER"/>
    <property type="match status" value="1"/>
</dbReference>
<feature type="transmembrane region" description="Helical" evidence="6">
    <location>
        <begin position="258"/>
        <end position="282"/>
    </location>
</feature>
<keyword evidence="9" id="KW-1185">Reference proteome</keyword>
<dbReference type="AlphaFoldDB" id="A0AAU9CXB3"/>
<dbReference type="Pfam" id="PF02687">
    <property type="entry name" value="FtsX"/>
    <property type="match status" value="2"/>
</dbReference>
<gene>
    <name evidence="8" type="ORF">KIMC2_04950</name>
</gene>
<feature type="transmembrane region" description="Helical" evidence="6">
    <location>
        <begin position="20"/>
        <end position="40"/>
    </location>
</feature>
<evidence type="ECO:0000256" key="1">
    <source>
        <dbReference type="ARBA" id="ARBA00004651"/>
    </source>
</evidence>
<evidence type="ECO:0000259" key="7">
    <source>
        <dbReference type="Pfam" id="PF02687"/>
    </source>
</evidence>
<feature type="domain" description="ABC3 transporter permease C-terminal" evidence="7">
    <location>
        <begin position="644"/>
        <end position="760"/>
    </location>
</feature>
<proteinExistence type="predicted"/>
<comment type="subcellular location">
    <subcellularLocation>
        <location evidence="1">Cell membrane</location>
        <topology evidence="1">Multi-pass membrane protein</topology>
    </subcellularLocation>
</comment>
<feature type="transmembrane region" description="Helical" evidence="6">
    <location>
        <begin position="694"/>
        <end position="714"/>
    </location>
</feature>
<reference evidence="8 9" key="1">
    <citation type="journal article" date="2023" name="Microbiol. Spectr.">
        <title>Symbiosis of Carpenter Bees with Uncharacterized Lactic Acid Bacteria Showing NAD Auxotrophy.</title>
        <authorList>
            <person name="Kawasaki S."/>
            <person name="Ozawa K."/>
            <person name="Mori T."/>
            <person name="Yamamoto A."/>
            <person name="Ito M."/>
            <person name="Ohkuma M."/>
            <person name="Sakamoto M."/>
            <person name="Matsutani M."/>
        </authorList>
    </citation>
    <scope>NUCLEOTIDE SEQUENCE [LARGE SCALE GENOMIC DNA]</scope>
    <source>
        <strain evidence="8 9">KimC2</strain>
    </source>
</reference>
<dbReference type="Proteomes" id="UP001321804">
    <property type="component" value="Chromosome"/>
</dbReference>
<evidence type="ECO:0000256" key="4">
    <source>
        <dbReference type="ARBA" id="ARBA00022989"/>
    </source>
</evidence>
<sequence>MFKILLHKNLRDFKSNFSEFFSIFILSLISILVFAGLYSASNGMEHEFNSWAQSSKMADEWVTVKGANSNDIHKLLKKKSVKDVQKQYVFNSYTGSTESKKMLQTVVINNNKISKPDIGSGKKISFQTEGVWLDQKFARSNKYHVGDYIDLDSGNGEKSFEIKGLIVSPNYIGYTGPNNNIIADHKRYGYVITNTRTMSVPKNQFNQVLVTKNKGYSGKRLEKDTRNALSTKVISLVDRNTFNNVSKFINKYNSITKMAVMFSLILFLLVLLVTQTTISRLVNNQRNIIGLFRALGLKKRSIIAHYSIYGVITTFLGGLAGAFLGMEFISKLILSKQEPLFGVPVWQARISNLTWIILGVLVLISLMASIWKIMQILKNKTAEILQKETVTNSSKNIFEYFPNFWNNLRWNWKWVLRDKSRAKSKELIGVIGIVGSLMLLIASIGIEQSLNKTNHDTYTNVFQYQTELKISPLKHQESFKNLKNKLGADDQEIEQTSLNIRTSQGEAVTSGNIISKGIYLKLPLESNRTVNLQAKNGVYVTNFAAKKLNIKTGDNVEINSAAMVNKKIVPILGIIKISSPQGIYLSKNYWEDLKQPFVPTSLYTTHNINKSIKHNKSVDQVKTIDENLNDTNKLLDSFKSIIVLLIVFSLFLSWFVLYNLGMLNFTERYREYATMRVLGFRLNEIRSVIIKDNLLTWLEGTIIGIPLGLAFLKAYVSIANSDTSEFFSYISIGGLVIAGGILFVNVVLIAWLISHHIKKVDMASALKSVD</sequence>
<feature type="domain" description="ABC3 transporter permease C-terminal" evidence="7">
    <location>
        <begin position="261"/>
        <end position="378"/>
    </location>
</feature>
<feature type="transmembrane region" description="Helical" evidence="6">
    <location>
        <begin position="641"/>
        <end position="660"/>
    </location>
</feature>
<keyword evidence="4 6" id="KW-1133">Transmembrane helix</keyword>
<keyword evidence="5 6" id="KW-0472">Membrane</keyword>
<keyword evidence="3 6" id="KW-0812">Transmembrane</keyword>
<evidence type="ECO:0000256" key="6">
    <source>
        <dbReference type="SAM" id="Phobius"/>
    </source>
</evidence>
<dbReference type="InterPro" id="IPR003838">
    <property type="entry name" value="ABC3_permease_C"/>
</dbReference>
<dbReference type="EMBL" id="AP026801">
    <property type="protein sequence ID" value="BDR55933.1"/>
    <property type="molecule type" value="Genomic_DNA"/>
</dbReference>
<evidence type="ECO:0000256" key="2">
    <source>
        <dbReference type="ARBA" id="ARBA00022475"/>
    </source>
</evidence>
<dbReference type="RefSeq" id="WP_317697691.1">
    <property type="nucleotide sequence ID" value="NZ_AP026801.1"/>
</dbReference>
<dbReference type="PANTHER" id="PTHR30287:SF1">
    <property type="entry name" value="INNER MEMBRANE PROTEIN"/>
    <property type="match status" value="1"/>
</dbReference>
<feature type="transmembrane region" description="Helical" evidence="6">
    <location>
        <begin position="350"/>
        <end position="371"/>
    </location>
</feature>
<protein>
    <recommendedName>
        <fullName evidence="7">ABC3 transporter permease C-terminal domain-containing protein</fullName>
    </recommendedName>
</protein>
<evidence type="ECO:0000313" key="8">
    <source>
        <dbReference type="EMBL" id="BDR55933.1"/>
    </source>
</evidence>
<accession>A0AAU9CXB3</accession>
<feature type="transmembrane region" description="Helical" evidence="6">
    <location>
        <begin position="726"/>
        <end position="753"/>
    </location>
</feature>
<feature type="transmembrane region" description="Helical" evidence="6">
    <location>
        <begin position="303"/>
        <end position="330"/>
    </location>
</feature>
<organism evidence="8 9">
    <name type="scientific">Xylocopilactobacillus apis</name>
    <dbReference type="NCBI Taxonomy" id="2932183"/>
    <lineage>
        <taxon>Bacteria</taxon>
        <taxon>Bacillati</taxon>
        <taxon>Bacillota</taxon>
        <taxon>Bacilli</taxon>
        <taxon>Lactobacillales</taxon>
        <taxon>Lactobacillaceae</taxon>
        <taxon>Xylocopilactobacillus</taxon>
    </lineage>
</organism>
<evidence type="ECO:0000256" key="3">
    <source>
        <dbReference type="ARBA" id="ARBA00022692"/>
    </source>
</evidence>
<evidence type="ECO:0000313" key="9">
    <source>
        <dbReference type="Proteomes" id="UP001321804"/>
    </source>
</evidence>